<dbReference type="InterPro" id="IPR051320">
    <property type="entry name" value="Viral_Replic_Matur_Polypro"/>
</dbReference>
<feature type="domain" description="DUF7588" evidence="1">
    <location>
        <begin position="333"/>
        <end position="396"/>
    </location>
</feature>
<dbReference type="EMBL" id="QGNW01000034">
    <property type="protein sequence ID" value="RVX10502.1"/>
    <property type="molecule type" value="Genomic_DNA"/>
</dbReference>
<gene>
    <name evidence="2" type="primary">POLG_0</name>
    <name evidence="2" type="ORF">CK203_016861</name>
</gene>
<dbReference type="PANTHER" id="PTHR33064:SF37">
    <property type="entry name" value="RIBONUCLEASE H"/>
    <property type="match status" value="1"/>
</dbReference>
<evidence type="ECO:0000313" key="3">
    <source>
        <dbReference type="Proteomes" id="UP000288805"/>
    </source>
</evidence>
<evidence type="ECO:0000313" key="2">
    <source>
        <dbReference type="EMBL" id="RVX10502.1"/>
    </source>
</evidence>
<dbReference type="CDD" id="cd01647">
    <property type="entry name" value="RT_LTR"/>
    <property type="match status" value="1"/>
</dbReference>
<dbReference type="Gene3D" id="3.10.10.10">
    <property type="entry name" value="HIV Type 1 Reverse Transcriptase, subunit A, domain 1"/>
    <property type="match status" value="1"/>
</dbReference>
<comment type="caution">
    <text evidence="2">The sequence shown here is derived from an EMBL/GenBank/DDBJ whole genome shotgun (WGS) entry which is preliminary data.</text>
</comment>
<protein>
    <submittedName>
        <fullName evidence="2">Polyprotein</fullName>
    </submittedName>
</protein>
<dbReference type="InterPro" id="IPR028919">
    <property type="entry name" value="Viral_movement"/>
</dbReference>
<dbReference type="Gene3D" id="3.30.70.270">
    <property type="match status" value="3"/>
</dbReference>
<dbReference type="InterPro" id="IPR043128">
    <property type="entry name" value="Rev_trsase/Diguanyl_cyclase"/>
</dbReference>
<accession>A0A438JNJ6</accession>
<dbReference type="SUPFAM" id="SSF50630">
    <property type="entry name" value="Acid proteases"/>
    <property type="match status" value="1"/>
</dbReference>
<dbReference type="Pfam" id="PF01107">
    <property type="entry name" value="MP"/>
    <property type="match status" value="1"/>
</dbReference>
<dbReference type="InterPro" id="IPR056010">
    <property type="entry name" value="DUF7588"/>
</dbReference>
<dbReference type="InterPro" id="IPR043502">
    <property type="entry name" value="DNA/RNA_pol_sf"/>
</dbReference>
<sequence length="1021" mass="118658">MSRRSSDSQDTVVNSEEINYPKIQNDLDDWKLPKVSNQEIYKKGTFKFFTDYTIKTFEMSVSLEQDDQVIRFLDNRSIEKHKRDDYNFIHFGMIQVAAKPLTKLGLNTSIVMCLRDNRHLEYRNSIIGAVQAGLNDGPVYFQCYPNFTVRIRDADILDSVVLHIKTHGFKIKPGNGHVSIITRFAYKSMNTSVGSRALCTSPKGETTYFHSDMLDKSDFIIPKKILWKDVEFPENWHFVNAVPAIAQRSESIEQIVQYPDGGGELVSPTLSDIPAALEFLFMNPLELQALPSQLELLRKKKEFQQEESPVMSPTYSQMINTISLSDEDFEINKDLLRKDFYSEVNKQRNDWFFSTVPKVIRTIYQEEFYAYLRQEKKNIKFWIWFELFKQEEYPNYPCKHINNTSTKAKIWKTSDNIVIESIHPPEAKIEKNINGTIVTASPFKTKPEDKGTASATDIRRIMEQINYTNKFLITLGNQVNKENPQIDQAFIDRISQKVKDNLVIPETPQTFAIHETPLPSHRRILLVKRNISPKAKDNGLIRLTREPSIQNPFKDHSDKQEIILKTLTIKDLQEEIGQYKKDIKNLRQPTSSEFPIPHDYINRASFNHNSPKKEDFEEVLESSQDNSDKINAYLNTISKVIFQRWEVSLTIVIKNKFILDIIALIDSGAALNCLQKGLVPTQLYEKTRQALFGANGKKLIIKYKLLNAHICNQGICIKQTFILVKDLKEKALLGVPLLSSVFPMWVDDQGIRTKLLDKEILFEFANPPGERSINTIKGQQHEVELPYEPDFSEKNIPTKARPIQMNKDLLSYCEKEIQDLMDKKLIRKSKSPWSCSAFYVQKQAELERGTPRLVINYKPLNDVLRWIRYPIPNKKDLLQRLVKSKVFSKFDMKLGFWQIQIAEKDKYKTTFVVPFGHYEWNHWKHLNKFVETIKSNGLSLSATKINLFQTKVRFLGHHIHQGTFTPIQRSIEFADKFPYEIKDKKQLQRFLGSLNYVSDFIQDLSQLCTPLRQRLKKNPVP</sequence>
<dbReference type="PANTHER" id="PTHR33064">
    <property type="entry name" value="POL PROTEIN"/>
    <property type="match status" value="1"/>
</dbReference>
<name>A0A438JNJ6_VITVI</name>
<dbReference type="AlphaFoldDB" id="A0A438JNJ6"/>
<proteinExistence type="predicted"/>
<dbReference type="SUPFAM" id="SSF56672">
    <property type="entry name" value="DNA/RNA polymerases"/>
    <property type="match status" value="1"/>
</dbReference>
<dbReference type="InterPro" id="IPR021109">
    <property type="entry name" value="Peptidase_aspartic_dom_sf"/>
</dbReference>
<dbReference type="Proteomes" id="UP000288805">
    <property type="component" value="Unassembled WGS sequence"/>
</dbReference>
<evidence type="ECO:0000259" key="1">
    <source>
        <dbReference type="Pfam" id="PF24496"/>
    </source>
</evidence>
<dbReference type="CDD" id="cd00303">
    <property type="entry name" value="retropepsin_like"/>
    <property type="match status" value="1"/>
</dbReference>
<reference evidence="2 3" key="1">
    <citation type="journal article" date="2018" name="PLoS Genet.">
        <title>Population sequencing reveals clonal diversity and ancestral inbreeding in the grapevine cultivar Chardonnay.</title>
        <authorList>
            <person name="Roach M.J."/>
            <person name="Johnson D.L."/>
            <person name="Bohlmann J."/>
            <person name="van Vuuren H.J."/>
            <person name="Jones S.J."/>
            <person name="Pretorius I.S."/>
            <person name="Schmidt S.A."/>
            <person name="Borneman A.R."/>
        </authorList>
    </citation>
    <scope>NUCLEOTIDE SEQUENCE [LARGE SCALE GENOMIC DNA]</scope>
    <source>
        <strain evidence="3">cv. Chardonnay</strain>
        <tissue evidence="2">Leaf</tissue>
    </source>
</reference>
<organism evidence="2 3">
    <name type="scientific">Vitis vinifera</name>
    <name type="common">Grape</name>
    <dbReference type="NCBI Taxonomy" id="29760"/>
    <lineage>
        <taxon>Eukaryota</taxon>
        <taxon>Viridiplantae</taxon>
        <taxon>Streptophyta</taxon>
        <taxon>Embryophyta</taxon>
        <taxon>Tracheophyta</taxon>
        <taxon>Spermatophyta</taxon>
        <taxon>Magnoliopsida</taxon>
        <taxon>eudicotyledons</taxon>
        <taxon>Gunneridae</taxon>
        <taxon>Pentapetalae</taxon>
        <taxon>rosids</taxon>
        <taxon>Vitales</taxon>
        <taxon>Vitaceae</taxon>
        <taxon>Viteae</taxon>
        <taxon>Vitis</taxon>
    </lineage>
</organism>
<dbReference type="Pfam" id="PF24496">
    <property type="entry name" value="DUF7588"/>
    <property type="match status" value="1"/>
</dbReference>